<comment type="caution">
    <text evidence="4">The sequence shown here is derived from an EMBL/GenBank/DDBJ whole genome shotgun (WGS) entry which is preliminary data.</text>
</comment>
<dbReference type="AlphaFoldDB" id="A0A1C7NVT8"/>
<dbReference type="PRINTS" id="PR00149">
    <property type="entry name" value="FUMRATELYASE"/>
</dbReference>
<dbReference type="PROSITE" id="PS00163">
    <property type="entry name" value="FUMARATE_LYASES"/>
    <property type="match status" value="1"/>
</dbReference>
<dbReference type="GO" id="GO:0047472">
    <property type="term" value="F:3-carboxy-cis,cis-muconate cycloisomerase activity"/>
    <property type="evidence" value="ECO:0007669"/>
    <property type="project" value="UniProtKB-UniRule"/>
</dbReference>
<dbReference type="InterPro" id="IPR012789">
    <property type="entry name" value="Protocat_PcaB-like"/>
</dbReference>
<dbReference type="Proteomes" id="UP000093111">
    <property type="component" value="Unassembled WGS sequence"/>
</dbReference>
<protein>
    <recommendedName>
        <fullName evidence="2">3-carboxy-cis,cis-muconate cycloisomerase</fullName>
        <ecNumber evidence="2">5.5.1.2</ecNumber>
    </recommendedName>
</protein>
<dbReference type="PRINTS" id="PR00145">
    <property type="entry name" value="ARGSUCLYASE"/>
</dbReference>
<reference evidence="4 5" key="1">
    <citation type="journal article" date="2016" name="Syst. Appl. Microbiol.">
        <title>Pararhizobium polonicum sp. nov. isolated from tumors on stone fruit rootstocks.</title>
        <authorList>
            <person name="Pulawska J."/>
            <person name="Kuzmanovic N."/>
            <person name="Willems A."/>
            <person name="Pothier J.F."/>
        </authorList>
    </citation>
    <scope>NUCLEOTIDE SEQUENCE [LARGE SCALE GENOMIC DNA]</scope>
    <source>
        <strain evidence="4 5">F5.1</strain>
    </source>
</reference>
<dbReference type="EMBL" id="LGLV01000016">
    <property type="protein sequence ID" value="OBZ93120.1"/>
    <property type="molecule type" value="Genomic_DNA"/>
</dbReference>
<keyword evidence="5" id="KW-1185">Reference proteome</keyword>
<dbReference type="Gene3D" id="1.20.200.10">
    <property type="entry name" value="Fumarase/aspartase (Central domain)"/>
    <property type="match status" value="1"/>
</dbReference>
<dbReference type="InterPro" id="IPR000362">
    <property type="entry name" value="Fumarate_lyase_fam"/>
</dbReference>
<evidence type="ECO:0000313" key="4">
    <source>
        <dbReference type="EMBL" id="OBZ93120.1"/>
    </source>
</evidence>
<evidence type="ECO:0000256" key="1">
    <source>
        <dbReference type="ARBA" id="ARBA00034772"/>
    </source>
</evidence>
<dbReference type="PANTHER" id="PTHR43172">
    <property type="entry name" value="ADENYLOSUCCINATE LYASE"/>
    <property type="match status" value="1"/>
</dbReference>
<dbReference type="NCBIfam" id="NF004631">
    <property type="entry name" value="PRK05975.1"/>
    <property type="match status" value="1"/>
</dbReference>
<proteinExistence type="inferred from homology"/>
<dbReference type="GO" id="GO:0016829">
    <property type="term" value="F:lyase activity"/>
    <property type="evidence" value="ECO:0007669"/>
    <property type="project" value="UniProtKB-ARBA"/>
</dbReference>
<dbReference type="OrthoDB" id="9768878at2"/>
<name>A0A1C7NVT8_9HYPH</name>
<evidence type="ECO:0000259" key="3">
    <source>
        <dbReference type="Pfam" id="PF00206"/>
    </source>
</evidence>
<gene>
    <name evidence="4" type="ORF">ADU59_23895</name>
</gene>
<organism evidence="4 5">
    <name type="scientific">Pararhizobium polonicum</name>
    <dbReference type="NCBI Taxonomy" id="1612624"/>
    <lineage>
        <taxon>Bacteria</taxon>
        <taxon>Pseudomonadati</taxon>
        <taxon>Pseudomonadota</taxon>
        <taxon>Alphaproteobacteria</taxon>
        <taxon>Hyphomicrobiales</taxon>
        <taxon>Rhizobiaceae</taxon>
        <taxon>Rhizobium/Agrobacterium group</taxon>
        <taxon>Pararhizobium</taxon>
    </lineage>
</organism>
<dbReference type="Pfam" id="PF00206">
    <property type="entry name" value="Lyase_1"/>
    <property type="match status" value="1"/>
</dbReference>
<sequence length="350" mass="36964">MTASAFDHPYLSGLLGDEDIAAFFSADADIRAMLRFEAALAKAEARHGIIPDATAIEIAAACGTFRPDMLALRRGVGTDGVVVPELVRQLRKAVGGQAAENIHVGATSQDVIDTSLMLRLKDIDMVLSGRLSTLLGLFDALTHRFGSNRLMGHTRMQAAIPITVADRLATWSSPLADYRDRLVHMQATAFPLQFGGAAGTLDKLGNKAAAVRATLAETLGLADRPQWQSQRTAIADIAHILSLITGSLGKFGQDIALLAQAGNEIQLSGGGGSSAMAHKQNPVAAETLVSLARFNAVQLSGIHQSIVHEQERSGAAWTLEWMTLPQMVMACGASTRVGLALAGQIERLGG</sequence>
<evidence type="ECO:0000313" key="5">
    <source>
        <dbReference type="Proteomes" id="UP000093111"/>
    </source>
</evidence>
<dbReference type="InterPro" id="IPR008948">
    <property type="entry name" value="L-Aspartase-like"/>
</dbReference>
<dbReference type="STRING" id="1612624.ADU59_23895"/>
<dbReference type="PATRIC" id="fig|1612624.7.peg.2473"/>
<dbReference type="RefSeq" id="WP_068957277.1">
    <property type="nucleotide sequence ID" value="NZ_LGLV01000016.1"/>
</dbReference>
<dbReference type="PANTHER" id="PTHR43172:SF2">
    <property type="entry name" value="ADENYLOSUCCINATE LYASE C-TERMINAL DOMAIN-CONTAINING PROTEIN"/>
    <property type="match status" value="1"/>
</dbReference>
<evidence type="ECO:0000256" key="2">
    <source>
        <dbReference type="NCBIfam" id="TIGR02426"/>
    </source>
</evidence>
<dbReference type="GO" id="GO:0019619">
    <property type="term" value="P:3,4-dihydroxybenzoate catabolic process"/>
    <property type="evidence" value="ECO:0007669"/>
    <property type="project" value="InterPro"/>
</dbReference>
<dbReference type="EC" id="5.5.1.2" evidence="2"/>
<dbReference type="InterPro" id="IPR020557">
    <property type="entry name" value="Fumarate_lyase_CS"/>
</dbReference>
<comment type="similarity">
    <text evidence="1">Belongs to the class-II fumarase/aspartase family.</text>
</comment>
<feature type="domain" description="Fumarate lyase N-terminal" evidence="3">
    <location>
        <begin position="31"/>
        <end position="291"/>
    </location>
</feature>
<accession>A0A1C7NVT8</accession>
<dbReference type="InterPro" id="IPR022761">
    <property type="entry name" value="Fumarate_lyase_N"/>
</dbReference>
<dbReference type="NCBIfam" id="TIGR02426">
    <property type="entry name" value="protocat_pcaB"/>
    <property type="match status" value="1"/>
</dbReference>
<keyword evidence="4" id="KW-0413">Isomerase</keyword>
<dbReference type="SUPFAM" id="SSF48557">
    <property type="entry name" value="L-aspartase-like"/>
    <property type="match status" value="1"/>
</dbReference>